<dbReference type="GO" id="GO:0016020">
    <property type="term" value="C:membrane"/>
    <property type="evidence" value="ECO:0007669"/>
    <property type="project" value="InterPro"/>
</dbReference>
<dbReference type="Proteomes" id="UP000612233">
    <property type="component" value="Unassembled WGS sequence"/>
</dbReference>
<evidence type="ECO:0000256" key="1">
    <source>
        <dbReference type="SAM" id="Phobius"/>
    </source>
</evidence>
<protein>
    <submittedName>
        <fullName evidence="3">Histidine kinase</fullName>
    </submittedName>
</protein>
<organism evidence="3 4">
    <name type="scientific">Hymenobacter montanus</name>
    <dbReference type="NCBI Taxonomy" id="2771359"/>
    <lineage>
        <taxon>Bacteria</taxon>
        <taxon>Pseudomonadati</taxon>
        <taxon>Bacteroidota</taxon>
        <taxon>Cytophagia</taxon>
        <taxon>Cytophagales</taxon>
        <taxon>Hymenobacteraceae</taxon>
        <taxon>Hymenobacter</taxon>
    </lineage>
</organism>
<keyword evidence="3" id="KW-0418">Kinase</keyword>
<keyword evidence="1" id="KW-0472">Membrane</keyword>
<dbReference type="AlphaFoldDB" id="A0A927BFU0"/>
<feature type="transmembrane region" description="Helical" evidence="1">
    <location>
        <begin position="15"/>
        <end position="39"/>
    </location>
</feature>
<proteinExistence type="predicted"/>
<dbReference type="PANTHER" id="PTHR34220">
    <property type="entry name" value="SENSOR HISTIDINE KINASE YPDA"/>
    <property type="match status" value="1"/>
</dbReference>
<evidence type="ECO:0000313" key="3">
    <source>
        <dbReference type="EMBL" id="MBD2769485.1"/>
    </source>
</evidence>
<dbReference type="EMBL" id="JACXAD010000020">
    <property type="protein sequence ID" value="MBD2769485.1"/>
    <property type="molecule type" value="Genomic_DNA"/>
</dbReference>
<dbReference type="Pfam" id="PF06580">
    <property type="entry name" value="His_kinase"/>
    <property type="match status" value="1"/>
</dbReference>
<feature type="transmembrane region" description="Helical" evidence="1">
    <location>
        <begin position="51"/>
        <end position="74"/>
    </location>
</feature>
<accession>A0A927BFU0</accession>
<dbReference type="InterPro" id="IPR010559">
    <property type="entry name" value="Sig_transdc_His_kin_internal"/>
</dbReference>
<keyword evidence="4" id="KW-1185">Reference proteome</keyword>
<keyword evidence="3" id="KW-0808">Transferase</keyword>
<reference evidence="3" key="1">
    <citation type="submission" date="2020-09" db="EMBL/GenBank/DDBJ databases">
        <authorList>
            <person name="Kim M.K."/>
        </authorList>
    </citation>
    <scope>NUCLEOTIDE SEQUENCE</scope>
    <source>
        <strain evidence="3">BT664</strain>
    </source>
</reference>
<evidence type="ECO:0000259" key="2">
    <source>
        <dbReference type="Pfam" id="PF06580"/>
    </source>
</evidence>
<dbReference type="GO" id="GO:0000155">
    <property type="term" value="F:phosphorelay sensor kinase activity"/>
    <property type="evidence" value="ECO:0007669"/>
    <property type="project" value="InterPro"/>
</dbReference>
<dbReference type="InterPro" id="IPR050640">
    <property type="entry name" value="Bact_2-comp_sensor_kinase"/>
</dbReference>
<gene>
    <name evidence="3" type="ORF">IC235_16475</name>
</gene>
<feature type="domain" description="Signal transduction histidine kinase internal region" evidence="2">
    <location>
        <begin position="125"/>
        <end position="203"/>
    </location>
</feature>
<name>A0A927BFU0_9BACT</name>
<sequence length="319" mass="35736">MYPLAKFAGHADHKFNYWLSALQTATSVLPVYGFYLLALPRLFAAKQYAGLGLGGLGLAALFAGLDCYLSHAFLTDCPCSLQLCVLNTTPEKASLLLFFSAVFAFKQHHWKQKELEHTEKERLGAELGYLKAQVNPHYLFNTLNTIYSCSLDNPVKVPGLLLKLSHNLRYVLYDSERDRVDLAQEIQHLDDYISLQQLRLEGRVRVDFSVEGVVAGQTITPLLLVAFVENTFKHCAEYLDRESEITVRIAVAGPKLHFWCENDCTEPEAVETSPCPPAEGGLGLKNVCKRLELAYGPRQRLMTAKVMGKFQAELIIDPL</sequence>
<keyword evidence="1" id="KW-1133">Transmembrane helix</keyword>
<comment type="caution">
    <text evidence="3">The sequence shown here is derived from an EMBL/GenBank/DDBJ whole genome shotgun (WGS) entry which is preliminary data.</text>
</comment>
<dbReference type="RefSeq" id="WP_191006296.1">
    <property type="nucleotide sequence ID" value="NZ_JACXAD010000020.1"/>
</dbReference>
<keyword evidence="1" id="KW-0812">Transmembrane</keyword>
<evidence type="ECO:0000313" key="4">
    <source>
        <dbReference type="Proteomes" id="UP000612233"/>
    </source>
</evidence>
<dbReference type="PANTHER" id="PTHR34220:SF7">
    <property type="entry name" value="SENSOR HISTIDINE KINASE YPDA"/>
    <property type="match status" value="1"/>
</dbReference>